<keyword evidence="1" id="KW-0812">Transmembrane</keyword>
<organism evidence="3 4">
    <name type="scientific">Athelia psychrophila</name>
    <dbReference type="NCBI Taxonomy" id="1759441"/>
    <lineage>
        <taxon>Eukaryota</taxon>
        <taxon>Fungi</taxon>
        <taxon>Dikarya</taxon>
        <taxon>Basidiomycota</taxon>
        <taxon>Agaricomycotina</taxon>
        <taxon>Agaricomycetes</taxon>
        <taxon>Agaricomycetidae</taxon>
        <taxon>Atheliales</taxon>
        <taxon>Atheliaceae</taxon>
        <taxon>Athelia</taxon>
    </lineage>
</organism>
<feature type="chain" id="PRO_5007879888" evidence="2">
    <location>
        <begin position="24"/>
        <end position="297"/>
    </location>
</feature>
<name>A0A166T528_9AGAM</name>
<feature type="signal peptide" evidence="2">
    <location>
        <begin position="1"/>
        <end position="23"/>
    </location>
</feature>
<sequence>MLPKAVLHHLFLAISLAITSLWATNPGNNIAFSRKILEAQTLVFGFGEVVAARVAGALSALAIKDIQHDVLQFAYVSAGMGSGEAGEEFDGGEFEGRQFYGGDRQIPAYKYEFEDDGSAFPINDDPAARFDERESEELTRGEIIFVFRAIIGLCAIFRSIIRRLARRFITAADAPEDPDPDPSEPPDGSIEAAQGQELTAASDADVVMCWAGPKAQGPAQEVGFEYNIADTSFNCDAQHVYVLNRVHMYAHAFRIPIDRLQLAHELLHQIFPAYITSWDTSNGAAAGMGIARSDSDG</sequence>
<reference evidence="3 4" key="1">
    <citation type="journal article" date="2016" name="Mol. Biol. Evol.">
        <title>Comparative Genomics of Early-Diverging Mushroom-Forming Fungi Provides Insights into the Origins of Lignocellulose Decay Capabilities.</title>
        <authorList>
            <person name="Nagy L.G."/>
            <person name="Riley R."/>
            <person name="Tritt A."/>
            <person name="Adam C."/>
            <person name="Daum C."/>
            <person name="Floudas D."/>
            <person name="Sun H."/>
            <person name="Yadav J.S."/>
            <person name="Pangilinan J."/>
            <person name="Larsson K.H."/>
            <person name="Matsuura K."/>
            <person name="Barry K."/>
            <person name="Labutti K."/>
            <person name="Kuo R."/>
            <person name="Ohm R.A."/>
            <person name="Bhattacharya S.S."/>
            <person name="Shirouzu T."/>
            <person name="Yoshinaga Y."/>
            <person name="Martin F.M."/>
            <person name="Grigoriev I.V."/>
            <person name="Hibbett D.S."/>
        </authorList>
    </citation>
    <scope>NUCLEOTIDE SEQUENCE [LARGE SCALE GENOMIC DNA]</scope>
    <source>
        <strain evidence="3 4">CBS 109695</strain>
    </source>
</reference>
<evidence type="ECO:0000313" key="3">
    <source>
        <dbReference type="EMBL" id="KZP30196.1"/>
    </source>
</evidence>
<keyword evidence="1" id="KW-0472">Membrane</keyword>
<gene>
    <name evidence="3" type="ORF">FIBSPDRAFT_1038524</name>
</gene>
<proteinExistence type="predicted"/>
<dbReference type="EMBL" id="KV417495">
    <property type="protein sequence ID" value="KZP30196.1"/>
    <property type="molecule type" value="Genomic_DNA"/>
</dbReference>
<keyword evidence="1" id="KW-1133">Transmembrane helix</keyword>
<keyword evidence="2" id="KW-0732">Signal</keyword>
<protein>
    <submittedName>
        <fullName evidence="3">Uncharacterized protein</fullName>
    </submittedName>
</protein>
<evidence type="ECO:0000313" key="4">
    <source>
        <dbReference type="Proteomes" id="UP000076532"/>
    </source>
</evidence>
<keyword evidence="4" id="KW-1185">Reference proteome</keyword>
<feature type="transmembrane region" description="Helical" evidence="1">
    <location>
        <begin position="143"/>
        <end position="161"/>
    </location>
</feature>
<evidence type="ECO:0000256" key="1">
    <source>
        <dbReference type="SAM" id="Phobius"/>
    </source>
</evidence>
<accession>A0A166T528</accession>
<dbReference type="Proteomes" id="UP000076532">
    <property type="component" value="Unassembled WGS sequence"/>
</dbReference>
<evidence type="ECO:0000256" key="2">
    <source>
        <dbReference type="SAM" id="SignalP"/>
    </source>
</evidence>
<dbReference type="AlphaFoldDB" id="A0A166T528"/>